<name>A0A7W5B041_9BACL</name>
<dbReference type="InterPro" id="IPR050700">
    <property type="entry name" value="YIM1/Zinc_Alcohol_DH_Fams"/>
</dbReference>
<protein>
    <submittedName>
        <fullName evidence="2">NADPH:quinone reductase-like Zn-dependent oxidoreductase</fullName>
    </submittedName>
</protein>
<proteinExistence type="predicted"/>
<dbReference type="PANTHER" id="PTHR11695:SF648">
    <property type="entry name" value="ZINC-BINDING OXIDOREDUCTASE"/>
    <property type="match status" value="1"/>
</dbReference>
<dbReference type="InterPro" id="IPR011032">
    <property type="entry name" value="GroES-like_sf"/>
</dbReference>
<keyword evidence="3" id="KW-1185">Reference proteome</keyword>
<dbReference type="AlphaFoldDB" id="A0A7W5B041"/>
<dbReference type="Pfam" id="PF08240">
    <property type="entry name" value="ADH_N"/>
    <property type="match status" value="1"/>
</dbReference>
<comment type="caution">
    <text evidence="2">The sequence shown here is derived from an EMBL/GenBank/DDBJ whole genome shotgun (WGS) entry which is preliminary data.</text>
</comment>
<dbReference type="Gene3D" id="3.90.180.10">
    <property type="entry name" value="Medium-chain alcohol dehydrogenases, catalytic domain"/>
    <property type="match status" value="1"/>
</dbReference>
<dbReference type="GO" id="GO:0016491">
    <property type="term" value="F:oxidoreductase activity"/>
    <property type="evidence" value="ECO:0007669"/>
    <property type="project" value="InterPro"/>
</dbReference>
<dbReference type="CDD" id="cd08267">
    <property type="entry name" value="MDR1"/>
    <property type="match status" value="1"/>
</dbReference>
<evidence type="ECO:0000259" key="1">
    <source>
        <dbReference type="SMART" id="SM00829"/>
    </source>
</evidence>
<accession>A0A7W5B041</accession>
<dbReference type="EMBL" id="JACHXK010000009">
    <property type="protein sequence ID" value="MBB3111812.1"/>
    <property type="molecule type" value="Genomic_DNA"/>
</dbReference>
<dbReference type="SUPFAM" id="SSF51735">
    <property type="entry name" value="NAD(P)-binding Rossmann-fold domains"/>
    <property type="match status" value="1"/>
</dbReference>
<sequence length="321" mass="34809">MKAVLYGAYGPPDVLKIREVAKPVPKDHEILVKIHATSVTAGDCRMRRADPFAARLFNGLVKPSRVQTLGFELSGEVEAIGSKITRYQIGDAIFASCGFGFGAYAEYRCLPEDGIIALKPSNLDYTEAAAVPIGGGTALRYLRAGGIKPGQQVLIYGASGSVGTYAVQLAALFGAEVTAVCSTDNVAMVKALGAKHVIDYTKSDFSQFGEQYDLIFDTVGKSRFASGIKALKPQGYYVSSYSVGLSPGVNGLWLRMSSGKKLRTRTEREKQEDLLFLKARLEAGELRPVIDRCYSLEQIVEAHRYVDTGRKKGNVVIQVVH</sequence>
<dbReference type="SMART" id="SM00829">
    <property type="entry name" value="PKS_ER"/>
    <property type="match status" value="1"/>
</dbReference>
<reference evidence="2 3" key="1">
    <citation type="submission" date="2020-08" db="EMBL/GenBank/DDBJ databases">
        <title>Genomic Encyclopedia of Type Strains, Phase III (KMG-III): the genomes of soil and plant-associated and newly described type strains.</title>
        <authorList>
            <person name="Whitman W."/>
        </authorList>
    </citation>
    <scope>NUCLEOTIDE SEQUENCE [LARGE SCALE GENOMIC DNA]</scope>
    <source>
        <strain evidence="2 3">CECT 5862</strain>
    </source>
</reference>
<evidence type="ECO:0000313" key="2">
    <source>
        <dbReference type="EMBL" id="MBB3111812.1"/>
    </source>
</evidence>
<organism evidence="2 3">
    <name type="scientific">Paenibacillus phyllosphaerae</name>
    <dbReference type="NCBI Taxonomy" id="274593"/>
    <lineage>
        <taxon>Bacteria</taxon>
        <taxon>Bacillati</taxon>
        <taxon>Bacillota</taxon>
        <taxon>Bacilli</taxon>
        <taxon>Bacillales</taxon>
        <taxon>Paenibacillaceae</taxon>
        <taxon>Paenibacillus</taxon>
    </lineage>
</organism>
<dbReference type="SUPFAM" id="SSF50129">
    <property type="entry name" value="GroES-like"/>
    <property type="match status" value="1"/>
</dbReference>
<dbReference type="InterPro" id="IPR013154">
    <property type="entry name" value="ADH-like_N"/>
</dbReference>
<dbReference type="RefSeq" id="WP_183601672.1">
    <property type="nucleotide sequence ID" value="NZ_JACHXK010000009.1"/>
</dbReference>
<dbReference type="InterPro" id="IPR020843">
    <property type="entry name" value="ER"/>
</dbReference>
<feature type="domain" description="Enoyl reductase (ER)" evidence="1">
    <location>
        <begin position="10"/>
        <end position="317"/>
    </location>
</feature>
<dbReference type="Proteomes" id="UP000570361">
    <property type="component" value="Unassembled WGS sequence"/>
</dbReference>
<evidence type="ECO:0000313" key="3">
    <source>
        <dbReference type="Proteomes" id="UP000570361"/>
    </source>
</evidence>
<dbReference type="PANTHER" id="PTHR11695">
    <property type="entry name" value="ALCOHOL DEHYDROGENASE RELATED"/>
    <property type="match status" value="1"/>
</dbReference>
<dbReference type="InterPro" id="IPR036291">
    <property type="entry name" value="NAD(P)-bd_dom_sf"/>
</dbReference>
<dbReference type="Gene3D" id="3.40.50.720">
    <property type="entry name" value="NAD(P)-binding Rossmann-like Domain"/>
    <property type="match status" value="1"/>
</dbReference>
<gene>
    <name evidence="2" type="ORF">FHS18_003880</name>
</gene>
<dbReference type="Pfam" id="PF13602">
    <property type="entry name" value="ADH_zinc_N_2"/>
    <property type="match status" value="1"/>
</dbReference>